<accession>A0A1H6Z6M8</accession>
<evidence type="ECO:0000313" key="1">
    <source>
        <dbReference type="EMBL" id="SEJ49038.1"/>
    </source>
</evidence>
<reference evidence="2" key="1">
    <citation type="submission" date="2016-10" db="EMBL/GenBank/DDBJ databases">
        <authorList>
            <person name="Varghese N."/>
            <person name="Submissions S."/>
        </authorList>
    </citation>
    <scope>NUCLEOTIDE SEQUENCE [LARGE SCALE GENOMIC DNA]</scope>
    <source>
        <strain evidence="2">IBRC-M 10761</strain>
    </source>
</reference>
<sequence length="74" mass="8728">MRLLAPGRKAAGARGMLCNRFRQKMLPQIHTSMGYRRSKGRIYFNAYQRIDHYTVGVRTFHMSHWQSADTLKAW</sequence>
<organism evidence="1 2">
    <name type="scientific">Cyclobacterium xiamenense</name>
    <dbReference type="NCBI Taxonomy" id="1297121"/>
    <lineage>
        <taxon>Bacteria</taxon>
        <taxon>Pseudomonadati</taxon>
        <taxon>Bacteroidota</taxon>
        <taxon>Cytophagia</taxon>
        <taxon>Cytophagales</taxon>
        <taxon>Cyclobacteriaceae</taxon>
        <taxon>Cyclobacterium</taxon>
    </lineage>
</organism>
<dbReference type="Proteomes" id="UP000199403">
    <property type="component" value="Unassembled WGS sequence"/>
</dbReference>
<dbReference type="AlphaFoldDB" id="A0A1H6Z6M8"/>
<name>A0A1H6Z6M8_9BACT</name>
<proteinExistence type="predicted"/>
<protein>
    <submittedName>
        <fullName evidence="1">Uncharacterized protein</fullName>
    </submittedName>
</protein>
<dbReference type="EMBL" id="FNZH01000004">
    <property type="protein sequence ID" value="SEJ49038.1"/>
    <property type="molecule type" value="Genomic_DNA"/>
</dbReference>
<evidence type="ECO:0000313" key="2">
    <source>
        <dbReference type="Proteomes" id="UP000199403"/>
    </source>
</evidence>
<keyword evidence="2" id="KW-1185">Reference proteome</keyword>
<gene>
    <name evidence="1" type="ORF">SAMN05192553_104257</name>
</gene>
<dbReference type="STRING" id="1416801.SAMN05192553_104257"/>